<organism evidence="2 3">
    <name type="scientific">Trametes pubescens</name>
    <name type="common">White-rot fungus</name>
    <dbReference type="NCBI Taxonomy" id="154538"/>
    <lineage>
        <taxon>Eukaryota</taxon>
        <taxon>Fungi</taxon>
        <taxon>Dikarya</taxon>
        <taxon>Basidiomycota</taxon>
        <taxon>Agaricomycotina</taxon>
        <taxon>Agaricomycetes</taxon>
        <taxon>Polyporales</taxon>
        <taxon>Polyporaceae</taxon>
        <taxon>Trametes</taxon>
    </lineage>
</organism>
<proteinExistence type="predicted"/>
<feature type="region of interest" description="Disordered" evidence="1">
    <location>
        <begin position="1"/>
        <end position="63"/>
    </location>
</feature>
<evidence type="ECO:0000313" key="3">
    <source>
        <dbReference type="Proteomes" id="UP000184267"/>
    </source>
</evidence>
<accession>A0A1M2VQV8</accession>
<dbReference type="AlphaFoldDB" id="A0A1M2VQV8"/>
<name>A0A1M2VQV8_TRAPU</name>
<protein>
    <submittedName>
        <fullName evidence="2">Uncharacterized protein</fullName>
    </submittedName>
</protein>
<gene>
    <name evidence="2" type="ORF">TRAPUB_13585</name>
</gene>
<evidence type="ECO:0000313" key="2">
    <source>
        <dbReference type="EMBL" id="OJT09948.1"/>
    </source>
</evidence>
<feature type="compositionally biased region" description="Low complexity" evidence="1">
    <location>
        <begin position="9"/>
        <end position="18"/>
    </location>
</feature>
<dbReference type="Proteomes" id="UP000184267">
    <property type="component" value="Unassembled WGS sequence"/>
</dbReference>
<sequence>MSQAEDPALSSSSPLTSPVDESDNPLSHPLDAEAEEPLPGLDGTPVRCESSLSATVHLSYPQA</sequence>
<comment type="caution">
    <text evidence="2">The sequence shown here is derived from an EMBL/GenBank/DDBJ whole genome shotgun (WGS) entry which is preliminary data.</text>
</comment>
<dbReference type="STRING" id="154538.A0A1M2VQV8"/>
<evidence type="ECO:0000256" key="1">
    <source>
        <dbReference type="SAM" id="MobiDB-lite"/>
    </source>
</evidence>
<reference evidence="2 3" key="1">
    <citation type="submission" date="2016-10" db="EMBL/GenBank/DDBJ databases">
        <title>Genome sequence of the basidiomycete white-rot fungus Trametes pubescens.</title>
        <authorList>
            <person name="Makela M.R."/>
            <person name="Granchi Z."/>
            <person name="Peng M."/>
            <person name="De Vries R.P."/>
            <person name="Grigoriev I."/>
            <person name="Riley R."/>
            <person name="Hilden K."/>
        </authorList>
    </citation>
    <scope>NUCLEOTIDE SEQUENCE [LARGE SCALE GENOMIC DNA]</scope>
    <source>
        <strain evidence="2 3">FBCC735</strain>
    </source>
</reference>
<dbReference type="EMBL" id="MNAD01000861">
    <property type="protein sequence ID" value="OJT09948.1"/>
    <property type="molecule type" value="Genomic_DNA"/>
</dbReference>
<keyword evidence="3" id="KW-1185">Reference proteome</keyword>
<feature type="compositionally biased region" description="Polar residues" evidence="1">
    <location>
        <begin position="50"/>
        <end position="63"/>
    </location>
</feature>